<dbReference type="Gene3D" id="1.10.260.40">
    <property type="entry name" value="lambda repressor-like DNA-binding domains"/>
    <property type="match status" value="1"/>
</dbReference>
<gene>
    <name evidence="1" type="ORF">RG298_000180</name>
</gene>
<sequence length="72" mass="8622">MIAYERLREIFSVERIKIEVKDDVSWLLVDRILKHRRLEKYYLWFTTGKVFPEAGQISPALAHNGRMKIMSQ</sequence>
<organism evidence="1">
    <name type="scientific">Providencia stuartii</name>
    <dbReference type="NCBI Taxonomy" id="588"/>
    <lineage>
        <taxon>Bacteria</taxon>
        <taxon>Pseudomonadati</taxon>
        <taxon>Pseudomonadota</taxon>
        <taxon>Gammaproteobacteria</taxon>
        <taxon>Enterobacterales</taxon>
        <taxon>Morganellaceae</taxon>
        <taxon>Providencia</taxon>
    </lineage>
</organism>
<proteinExistence type="predicted"/>
<dbReference type="EMBL" id="ABMABF030000001">
    <property type="protein sequence ID" value="EMJ5132516.1"/>
    <property type="molecule type" value="Genomic_DNA"/>
</dbReference>
<dbReference type="InterPro" id="IPR010982">
    <property type="entry name" value="Lambda_DNA-bd_dom_sf"/>
</dbReference>
<accession>A0AAI9GF64</accession>
<dbReference type="AlphaFoldDB" id="A0AAI9GF64"/>
<comment type="caution">
    <text evidence="1">The sequence shown here is derived from an EMBL/GenBank/DDBJ whole genome shotgun (WGS) entry which is preliminary data.</text>
</comment>
<protein>
    <submittedName>
        <fullName evidence="1">Uncharacterized protein</fullName>
    </submittedName>
</protein>
<name>A0AAI9GF64_PROST</name>
<evidence type="ECO:0000313" key="1">
    <source>
        <dbReference type="EMBL" id="EMJ5132516.1"/>
    </source>
</evidence>
<reference evidence="1" key="1">
    <citation type="submission" date="2024-02" db="EMBL/GenBank/DDBJ databases">
        <authorList>
            <consortium name="Clinical and Environmental Microbiology Branch: Whole genome sequencing antimicrobial resistance pathogens in the healthcare setting"/>
        </authorList>
    </citation>
    <scope>NUCLEOTIDE SEQUENCE</scope>
    <source>
        <strain evidence="1">2021GO-0154</strain>
    </source>
</reference>
<dbReference type="GO" id="GO:0003677">
    <property type="term" value="F:DNA binding"/>
    <property type="evidence" value="ECO:0007669"/>
    <property type="project" value="InterPro"/>
</dbReference>